<evidence type="ECO:0000313" key="3">
    <source>
        <dbReference type="Proteomes" id="UP000551878"/>
    </source>
</evidence>
<dbReference type="AlphaFoldDB" id="A0A840QL09"/>
<proteinExistence type="predicted"/>
<accession>A0A840QL09</accession>
<sequence length="163" mass="19512">MSKLILKLFLLTGLLLLPVAFKKKPVKDWLIVYLITALVSGITDHILVGKKLLSYPVRLLPRDFKYHILFDWLFCPLMSVFYNQFTYKDKSIFLVVGKLFLLTIPQLFIEVLAGRYFNMIRWKRGWKWYHTFITMNIKYVTIRVFMELIRKLSEKQKTEITQV</sequence>
<reference evidence="2 3" key="1">
    <citation type="submission" date="2020-08" db="EMBL/GenBank/DDBJ databases">
        <title>Genomic Encyclopedia of Type Strains, Phase IV (KMG-IV): sequencing the most valuable type-strain genomes for metagenomic binning, comparative biology and taxonomic classification.</title>
        <authorList>
            <person name="Goeker M."/>
        </authorList>
    </citation>
    <scope>NUCLEOTIDE SEQUENCE [LARGE SCALE GENOMIC DNA]</scope>
    <source>
        <strain evidence="2 3">DSM 24696</strain>
    </source>
</reference>
<keyword evidence="1" id="KW-0472">Membrane</keyword>
<evidence type="ECO:0000256" key="1">
    <source>
        <dbReference type="SAM" id="Phobius"/>
    </source>
</evidence>
<feature type="transmembrane region" description="Helical" evidence="1">
    <location>
        <begin position="31"/>
        <end position="48"/>
    </location>
</feature>
<keyword evidence="1" id="KW-0812">Transmembrane</keyword>
<protein>
    <submittedName>
        <fullName evidence="2">Uncharacterized protein</fullName>
    </submittedName>
</protein>
<organism evidence="2 3">
    <name type="scientific">Texcoconibacillus texcoconensis</name>
    <dbReference type="NCBI Taxonomy" id="1095777"/>
    <lineage>
        <taxon>Bacteria</taxon>
        <taxon>Bacillati</taxon>
        <taxon>Bacillota</taxon>
        <taxon>Bacilli</taxon>
        <taxon>Bacillales</taxon>
        <taxon>Bacillaceae</taxon>
        <taxon>Texcoconibacillus</taxon>
    </lineage>
</organism>
<feature type="transmembrane region" description="Helical" evidence="1">
    <location>
        <begin position="68"/>
        <end position="85"/>
    </location>
</feature>
<dbReference type="EMBL" id="JACHHB010000001">
    <property type="protein sequence ID" value="MBB5171891.1"/>
    <property type="molecule type" value="Genomic_DNA"/>
</dbReference>
<dbReference type="InterPro" id="IPR048147">
    <property type="entry name" value="CBO0543-like"/>
</dbReference>
<comment type="caution">
    <text evidence="2">The sequence shown here is derived from an EMBL/GenBank/DDBJ whole genome shotgun (WGS) entry which is preliminary data.</text>
</comment>
<name>A0A840QL09_9BACI</name>
<dbReference type="RefSeq" id="WP_221301795.1">
    <property type="nucleotide sequence ID" value="NZ_JACHHB010000001.1"/>
</dbReference>
<dbReference type="NCBIfam" id="NF041644">
    <property type="entry name" value="CBO0543_fam"/>
    <property type="match status" value="1"/>
</dbReference>
<keyword evidence="1" id="KW-1133">Transmembrane helix</keyword>
<gene>
    <name evidence="2" type="ORF">HNQ41_000031</name>
</gene>
<evidence type="ECO:0000313" key="2">
    <source>
        <dbReference type="EMBL" id="MBB5171891.1"/>
    </source>
</evidence>
<feature type="transmembrane region" description="Helical" evidence="1">
    <location>
        <begin position="91"/>
        <end position="117"/>
    </location>
</feature>
<dbReference type="Proteomes" id="UP000551878">
    <property type="component" value="Unassembled WGS sequence"/>
</dbReference>
<keyword evidence="3" id="KW-1185">Reference proteome</keyword>